<reference evidence="1 2" key="1">
    <citation type="submission" date="2017-12" db="EMBL/GenBank/DDBJ databases">
        <title>Comparative genomics of Botrytis spp.</title>
        <authorList>
            <person name="Valero-Jimenez C.A."/>
            <person name="Tapia P."/>
            <person name="Veloso J."/>
            <person name="Silva-Moreno E."/>
            <person name="Staats M."/>
            <person name="Valdes J.H."/>
            <person name="Van Kan J.A.L."/>
        </authorList>
    </citation>
    <scope>NUCLEOTIDE SEQUENCE [LARGE SCALE GENOMIC DNA]</scope>
    <source>
        <strain evidence="1 2">Bh0001</strain>
    </source>
</reference>
<proteinExistence type="predicted"/>
<gene>
    <name evidence="1" type="ORF">BHYA_0048g00180</name>
</gene>
<dbReference type="EMBL" id="PQXK01000048">
    <property type="protein sequence ID" value="TGO39753.1"/>
    <property type="molecule type" value="Genomic_DNA"/>
</dbReference>
<evidence type="ECO:0000313" key="1">
    <source>
        <dbReference type="EMBL" id="TGO39753.1"/>
    </source>
</evidence>
<keyword evidence="2" id="KW-1185">Reference proteome</keyword>
<name>A0A4Z1H375_9HELO</name>
<evidence type="ECO:0008006" key="3">
    <source>
        <dbReference type="Google" id="ProtNLM"/>
    </source>
</evidence>
<comment type="caution">
    <text evidence="1">The sequence shown here is derived from an EMBL/GenBank/DDBJ whole genome shotgun (WGS) entry which is preliminary data.</text>
</comment>
<dbReference type="Proteomes" id="UP000297814">
    <property type="component" value="Unassembled WGS sequence"/>
</dbReference>
<sequence>MAPTSSELFNSKLTEPTYQIMRILGPSPLGSNPLRASSLEPTPVISVPPVLVPPKAGPNLHLSKPKLMRVASRPIPLRTLITLLNYERVTSDRRYENLSLYHSSEMESRRTIGNFNTVYTEGARCFCYDDRPYPQDQQTWRQTTCRVHPEAPPETRRLNSTQLERAFYESRSAEWGPGCEIMCQLFFSFCGEDQQVKIQISDEQPVLVDASLMHVVHFLLIHPRHRNLNGEHRTPDGVFQTLMLESCKGSVLIFPPPIDIDPSSNGEKIIVDFDDCFVVDMLHMRCGKKGLFEEPYFLGNGRQWQSFMEVNVCEDVIILDEIEEPCLTKSQEKFSVQIWDWFYDHSLRAFHRWSANDQNPNFLWCDYCGIGGARFIGCCGEGDEMTRYCSEEHRQRGWALHRFTCKNKTEDL</sequence>
<dbReference type="SUPFAM" id="SSF144232">
    <property type="entry name" value="HIT/MYND zinc finger-like"/>
    <property type="match status" value="1"/>
</dbReference>
<accession>A0A4Z1H375</accession>
<evidence type="ECO:0000313" key="2">
    <source>
        <dbReference type="Proteomes" id="UP000297814"/>
    </source>
</evidence>
<dbReference type="AlphaFoldDB" id="A0A4Z1H375"/>
<protein>
    <recommendedName>
        <fullName evidence="3">MYND-type zinc finger protein samB</fullName>
    </recommendedName>
</protein>
<organism evidence="1 2">
    <name type="scientific">Botrytis hyacinthi</name>
    <dbReference type="NCBI Taxonomy" id="278943"/>
    <lineage>
        <taxon>Eukaryota</taxon>
        <taxon>Fungi</taxon>
        <taxon>Dikarya</taxon>
        <taxon>Ascomycota</taxon>
        <taxon>Pezizomycotina</taxon>
        <taxon>Leotiomycetes</taxon>
        <taxon>Helotiales</taxon>
        <taxon>Sclerotiniaceae</taxon>
        <taxon>Botrytis</taxon>
    </lineage>
</organism>